<dbReference type="RefSeq" id="WP_140880880.1">
    <property type="nucleotide sequence ID" value="NZ_RCZP01000001.1"/>
</dbReference>
<protein>
    <submittedName>
        <fullName evidence="2">Tripartite tricarboxylate transporter substrate binding protein</fullName>
    </submittedName>
</protein>
<keyword evidence="3" id="KW-1185">Reference proteome</keyword>
<organism evidence="2 3">
    <name type="scientific">Muricoccus nepalensis</name>
    <dbReference type="NCBI Taxonomy" id="1854500"/>
    <lineage>
        <taxon>Bacteria</taxon>
        <taxon>Pseudomonadati</taxon>
        <taxon>Pseudomonadota</taxon>
        <taxon>Alphaproteobacteria</taxon>
        <taxon>Acetobacterales</taxon>
        <taxon>Roseomonadaceae</taxon>
        <taxon>Muricoccus</taxon>
    </lineage>
</organism>
<dbReference type="InterPro" id="IPR005064">
    <property type="entry name" value="BUG"/>
</dbReference>
<evidence type="ECO:0000313" key="3">
    <source>
        <dbReference type="Proteomes" id="UP000317078"/>
    </source>
</evidence>
<proteinExistence type="inferred from homology"/>
<accession>A0A502GH88</accession>
<comment type="similarity">
    <text evidence="1">Belongs to the UPF0065 (bug) family.</text>
</comment>
<name>A0A502GH88_9PROT</name>
<dbReference type="Gene3D" id="3.40.190.10">
    <property type="entry name" value="Periplasmic binding protein-like II"/>
    <property type="match status" value="1"/>
</dbReference>
<dbReference type="SUPFAM" id="SSF53850">
    <property type="entry name" value="Periplasmic binding protein-like II"/>
    <property type="match status" value="1"/>
</dbReference>
<dbReference type="PANTHER" id="PTHR42928">
    <property type="entry name" value="TRICARBOXYLATE-BINDING PROTEIN"/>
    <property type="match status" value="1"/>
</dbReference>
<sequence>MDEFDRPAIGRRAGLLGAGAVLGALPFPARSQGGWRPSQPVRIVVPAAAAGTTDIMGRLLAPFLQERWGQPAVVENRSGAGGTLGTAEVARARPDGHTLLIGNIGPQSIAYSLFRNLPYRPDQLAPVSNMIRGPNALMLHPSVPARTVPEFVQYLRDRKGRLNYGTSGPGQSGHLSAVWFQQLTGTEATAVHFRGASPAMLALMAGDVDFQIDNLTTAVEQIRAGKVRALGVTSADRIAQMPELPALRETMPELASYDVSTWFGAFLPGGTPEPVVQAFNAQIKAMLDLPATRQRFAEMGGVPAYGTAAEYATFVRAEIEKWRAVVQREGLQMDVG</sequence>
<gene>
    <name evidence="2" type="ORF">EAH89_00895</name>
</gene>
<dbReference type="InterPro" id="IPR042100">
    <property type="entry name" value="Bug_dom1"/>
</dbReference>
<reference evidence="2 3" key="1">
    <citation type="journal article" date="2019" name="Environ. Microbiol.">
        <title>Species interactions and distinct microbial communities in high Arctic permafrost affected cryosols are associated with the CH4 and CO2 gas fluxes.</title>
        <authorList>
            <person name="Altshuler I."/>
            <person name="Hamel J."/>
            <person name="Turney S."/>
            <person name="Magnuson E."/>
            <person name="Levesque R."/>
            <person name="Greer C."/>
            <person name="Whyte L.G."/>
        </authorList>
    </citation>
    <scope>NUCLEOTIDE SEQUENCE [LARGE SCALE GENOMIC DNA]</scope>
    <source>
        <strain evidence="2 3">S9.3B</strain>
    </source>
</reference>
<dbReference type="PIRSF" id="PIRSF017082">
    <property type="entry name" value="YflP"/>
    <property type="match status" value="1"/>
</dbReference>
<dbReference type="PANTHER" id="PTHR42928:SF5">
    <property type="entry name" value="BLR1237 PROTEIN"/>
    <property type="match status" value="1"/>
</dbReference>
<evidence type="ECO:0000256" key="1">
    <source>
        <dbReference type="ARBA" id="ARBA00006987"/>
    </source>
</evidence>
<dbReference type="Gene3D" id="3.40.190.150">
    <property type="entry name" value="Bordetella uptake gene, domain 1"/>
    <property type="match status" value="1"/>
</dbReference>
<comment type="caution">
    <text evidence="2">The sequence shown here is derived from an EMBL/GenBank/DDBJ whole genome shotgun (WGS) entry which is preliminary data.</text>
</comment>
<dbReference type="AlphaFoldDB" id="A0A502GH88"/>
<dbReference type="Pfam" id="PF03401">
    <property type="entry name" value="TctC"/>
    <property type="match status" value="1"/>
</dbReference>
<dbReference type="EMBL" id="RCZP01000001">
    <property type="protein sequence ID" value="TPG61151.1"/>
    <property type="molecule type" value="Genomic_DNA"/>
</dbReference>
<dbReference type="CDD" id="cd07012">
    <property type="entry name" value="PBP2_Bug_TTT"/>
    <property type="match status" value="1"/>
</dbReference>
<evidence type="ECO:0000313" key="2">
    <source>
        <dbReference type="EMBL" id="TPG61151.1"/>
    </source>
</evidence>
<dbReference type="Proteomes" id="UP000317078">
    <property type="component" value="Unassembled WGS sequence"/>
</dbReference>
<dbReference type="OrthoDB" id="7253390at2"/>